<evidence type="ECO:0000259" key="3">
    <source>
        <dbReference type="Pfam" id="PF23571"/>
    </source>
</evidence>
<dbReference type="AlphaFoldDB" id="A0A814JWF5"/>
<dbReference type="InterPro" id="IPR029056">
    <property type="entry name" value="Ribokinase-like"/>
</dbReference>
<keyword evidence="1" id="KW-0472">Membrane</keyword>
<dbReference type="SUPFAM" id="SSF53613">
    <property type="entry name" value="Ribokinase-like"/>
    <property type="match status" value="1"/>
</dbReference>
<evidence type="ECO:0000256" key="1">
    <source>
        <dbReference type="SAM" id="Phobius"/>
    </source>
</evidence>
<feature type="transmembrane region" description="Helical" evidence="1">
    <location>
        <begin position="7"/>
        <end position="27"/>
    </location>
</feature>
<comment type="caution">
    <text evidence="5">The sequence shown here is derived from an EMBL/GenBank/DDBJ whole genome shotgun (WGS) entry which is preliminary data.</text>
</comment>
<evidence type="ECO:0000313" key="5">
    <source>
        <dbReference type="EMBL" id="CAF1042971.1"/>
    </source>
</evidence>
<feature type="transmembrane region" description="Helical" evidence="1">
    <location>
        <begin position="91"/>
        <end position="112"/>
    </location>
</feature>
<feature type="transmembrane region" description="Helical" evidence="1">
    <location>
        <begin position="163"/>
        <end position="180"/>
    </location>
</feature>
<dbReference type="GO" id="GO:0006796">
    <property type="term" value="P:phosphate-containing compound metabolic process"/>
    <property type="evidence" value="ECO:0007669"/>
    <property type="project" value="UniProtKB-ARBA"/>
</dbReference>
<dbReference type="Pfam" id="PF00294">
    <property type="entry name" value="PfkB"/>
    <property type="match status" value="1"/>
</dbReference>
<dbReference type="Pfam" id="PF23572">
    <property type="entry name" value="GH3_C"/>
    <property type="match status" value="1"/>
</dbReference>
<name>A0A814JWF5_9BILA</name>
<keyword evidence="6" id="KW-1185">Reference proteome</keyword>
<organism evidence="5 6">
    <name type="scientific">Rotaria sordida</name>
    <dbReference type="NCBI Taxonomy" id="392033"/>
    <lineage>
        <taxon>Eukaryota</taxon>
        <taxon>Metazoa</taxon>
        <taxon>Spiralia</taxon>
        <taxon>Gnathifera</taxon>
        <taxon>Rotifera</taxon>
        <taxon>Eurotatoria</taxon>
        <taxon>Bdelloidea</taxon>
        <taxon>Philodinida</taxon>
        <taxon>Philodinidae</taxon>
        <taxon>Rotaria</taxon>
    </lineage>
</organism>
<dbReference type="Proteomes" id="UP000663870">
    <property type="component" value="Unassembled WGS sequence"/>
</dbReference>
<dbReference type="EMBL" id="CAJNOL010000390">
    <property type="protein sequence ID" value="CAF1042971.1"/>
    <property type="molecule type" value="Genomic_DNA"/>
</dbReference>
<dbReference type="InterPro" id="IPR055378">
    <property type="entry name" value="GH3_C"/>
</dbReference>
<dbReference type="InterPro" id="IPR004993">
    <property type="entry name" value="GH3"/>
</dbReference>
<feature type="domain" description="GH3 C-terminal" evidence="4">
    <location>
        <begin position="320"/>
        <end position="411"/>
    </location>
</feature>
<dbReference type="InterPro" id="IPR055377">
    <property type="entry name" value="GH3_M"/>
</dbReference>
<dbReference type="GO" id="GO:0016881">
    <property type="term" value="F:acid-amino acid ligase activity"/>
    <property type="evidence" value="ECO:0007669"/>
    <property type="project" value="TreeGrafter"/>
</dbReference>
<dbReference type="PANTHER" id="PTHR31901">
    <property type="entry name" value="GH3 DOMAIN-CONTAINING PROTEIN"/>
    <property type="match status" value="1"/>
</dbReference>
<sequence>MLVARCFFILLFVTLCIGVLVLDWYLADTIPWSHYESSTQQLINGIPFCEYDRSRNFLRERANSMSDFSFLGVGFYMLVRSIETKSNNLTKIIILSVINGLINCVHAFGSWLNHACRCQFGHRLDITGMWLVTSFITLYSLMQHIRINNKKNVPGILHRLWPSLLYVSTAIGSTFAMYKADIQFCCGERLPLINLLAYGASEGFFGVIASIHTDEYLLLPTNVFFEFIKEEDIQQAQPKTLLISELEPGHRYELVCTTHAGLVRYRMGDVINCTRFLCRADDLVSLPEEPIEIPRIPLISLAYRVGTLLSVFGEKTNEQHLINALQQTVCQWREQGIPVNSYEFASYPRLDVFPAQYVIFLELIEDQEHKIDAQQLQILKNTINTEVEQELCKANQNYQNSRSSTKLGPLNAILCCPKKRIKHTPVETKKSTDRRGLLASGSVIVDCIIIIDHWPIENCTSFVQCPPIMAGGGGPFNIVKNLVAMNAHFPLSLLGLIGNDVNGKWVIEDCMKSHIDISQLQTINDSTPTSCTYVMSVENTNRRTFFHQQGVNGYLNEQHFDFSQTTAKLFYLGPLTLLTALDQLIDDNKRTNASKVLEAALLSGLETIVDFSTTKNSNYSKVAQASLPFIDHLIINETEAGLILDQHLTSAILITKDGNILRQGSPILPAEFIKGAVGAGDAFAAGMIYGIHEQWPLDKTLHLAVCVGAMSLSDETSCGGMKTIDECIQLEKFGFRKL</sequence>
<feature type="domain" description="GH3 middle" evidence="3">
    <location>
        <begin position="216"/>
        <end position="277"/>
    </location>
</feature>
<proteinExistence type="predicted"/>
<evidence type="ECO:0008006" key="7">
    <source>
        <dbReference type="Google" id="ProtNLM"/>
    </source>
</evidence>
<gene>
    <name evidence="5" type="ORF">JXQ802_LOCUS16248</name>
</gene>
<evidence type="ECO:0000259" key="4">
    <source>
        <dbReference type="Pfam" id="PF23572"/>
    </source>
</evidence>
<dbReference type="GO" id="GO:0005737">
    <property type="term" value="C:cytoplasm"/>
    <property type="evidence" value="ECO:0007669"/>
    <property type="project" value="TreeGrafter"/>
</dbReference>
<keyword evidence="1" id="KW-0812">Transmembrane</keyword>
<dbReference type="InterPro" id="IPR011611">
    <property type="entry name" value="PfkB_dom"/>
</dbReference>
<evidence type="ECO:0000313" key="6">
    <source>
        <dbReference type="Proteomes" id="UP000663870"/>
    </source>
</evidence>
<dbReference type="Pfam" id="PF23571">
    <property type="entry name" value="GH3_M"/>
    <property type="match status" value="1"/>
</dbReference>
<dbReference type="Gene3D" id="3.40.1190.20">
    <property type="match status" value="1"/>
</dbReference>
<reference evidence="5" key="1">
    <citation type="submission" date="2021-02" db="EMBL/GenBank/DDBJ databases">
        <authorList>
            <person name="Nowell W R."/>
        </authorList>
    </citation>
    <scope>NUCLEOTIDE SEQUENCE</scope>
</reference>
<dbReference type="PANTHER" id="PTHR31901:SF9">
    <property type="entry name" value="GH3 DOMAIN-CONTAINING PROTEIN"/>
    <property type="match status" value="1"/>
</dbReference>
<evidence type="ECO:0000259" key="2">
    <source>
        <dbReference type="Pfam" id="PF00294"/>
    </source>
</evidence>
<feature type="domain" description="Carbohydrate kinase PfkB" evidence="2">
    <location>
        <begin position="470"/>
        <end position="717"/>
    </location>
</feature>
<keyword evidence="1" id="KW-1133">Transmembrane helix</keyword>
<feature type="transmembrane region" description="Helical" evidence="1">
    <location>
        <begin position="124"/>
        <end position="142"/>
    </location>
</feature>
<accession>A0A814JWF5</accession>
<protein>
    <recommendedName>
        <fullName evidence="7">Carbohydrate kinase PfkB domain-containing protein</fullName>
    </recommendedName>
</protein>